<reference evidence="2" key="1">
    <citation type="submission" date="2019-12" db="EMBL/GenBank/DDBJ databases">
        <title>Genome sequencing and annotation of Brassica cretica.</title>
        <authorList>
            <person name="Studholme D.J."/>
            <person name="Sarris P.F."/>
        </authorList>
    </citation>
    <scope>NUCLEOTIDE SEQUENCE</scope>
    <source>
        <strain evidence="2">PFS-102/07</strain>
        <tissue evidence="2">Leaf</tissue>
    </source>
</reference>
<feature type="transmembrane region" description="Helical" evidence="1">
    <location>
        <begin position="20"/>
        <end position="41"/>
    </location>
</feature>
<sequence length="60" mass="6896">MSPPLMTTTNLRHSPPRPPLLLLYYVCHLLYLAMNFVVFFLSKSSFRYYSFGFTASTVAS</sequence>
<keyword evidence="1" id="KW-0472">Membrane</keyword>
<proteinExistence type="predicted"/>
<protein>
    <submittedName>
        <fullName evidence="2">Uncharacterized protein</fullName>
    </submittedName>
</protein>
<gene>
    <name evidence="2" type="ORF">F2Q70_00002072</name>
</gene>
<evidence type="ECO:0000256" key="1">
    <source>
        <dbReference type="SAM" id="Phobius"/>
    </source>
</evidence>
<dbReference type="EMBL" id="QGKY02001015">
    <property type="protein sequence ID" value="KAF2571742.1"/>
    <property type="molecule type" value="Genomic_DNA"/>
</dbReference>
<keyword evidence="1" id="KW-1133">Transmembrane helix</keyword>
<organism evidence="2">
    <name type="scientific">Brassica cretica</name>
    <name type="common">Mustard</name>
    <dbReference type="NCBI Taxonomy" id="69181"/>
    <lineage>
        <taxon>Eukaryota</taxon>
        <taxon>Viridiplantae</taxon>
        <taxon>Streptophyta</taxon>
        <taxon>Embryophyta</taxon>
        <taxon>Tracheophyta</taxon>
        <taxon>Spermatophyta</taxon>
        <taxon>Magnoliopsida</taxon>
        <taxon>eudicotyledons</taxon>
        <taxon>Gunneridae</taxon>
        <taxon>Pentapetalae</taxon>
        <taxon>rosids</taxon>
        <taxon>malvids</taxon>
        <taxon>Brassicales</taxon>
        <taxon>Brassicaceae</taxon>
        <taxon>Brassiceae</taxon>
        <taxon>Brassica</taxon>
    </lineage>
</organism>
<evidence type="ECO:0000313" key="2">
    <source>
        <dbReference type="EMBL" id="KAF2571742.1"/>
    </source>
</evidence>
<keyword evidence="1" id="KW-0812">Transmembrane</keyword>
<dbReference type="AlphaFoldDB" id="A0A8S9IQR8"/>
<accession>A0A8S9IQR8</accession>
<name>A0A8S9IQR8_BRACR</name>
<comment type="caution">
    <text evidence="2">The sequence shown here is derived from an EMBL/GenBank/DDBJ whole genome shotgun (WGS) entry which is preliminary data.</text>
</comment>